<dbReference type="eggNOG" id="ENOG502QTVX">
    <property type="taxonomic scope" value="Eukaryota"/>
</dbReference>
<dbReference type="Gene3D" id="3.40.50.20">
    <property type="match status" value="1"/>
</dbReference>
<evidence type="ECO:0000313" key="3">
    <source>
        <dbReference type="EMBL" id="EMF16401.1"/>
    </source>
</evidence>
<dbReference type="InterPro" id="IPR013815">
    <property type="entry name" value="ATP_grasp_subdomain_1"/>
</dbReference>
<evidence type="ECO:0000259" key="2">
    <source>
        <dbReference type="PROSITE" id="PS50975"/>
    </source>
</evidence>
<dbReference type="GO" id="GO:0005524">
    <property type="term" value="F:ATP binding"/>
    <property type="evidence" value="ECO:0007669"/>
    <property type="project" value="UniProtKB-UniRule"/>
</dbReference>
<dbReference type="PROSITE" id="PS50975">
    <property type="entry name" value="ATP_GRASP"/>
    <property type="match status" value="1"/>
</dbReference>
<dbReference type="OMA" id="WEFIQFV"/>
<organism evidence="3 4">
    <name type="scientific">Sphaerulina musiva (strain SO2202)</name>
    <name type="common">Poplar stem canker fungus</name>
    <name type="synonym">Septoria musiva</name>
    <dbReference type="NCBI Taxonomy" id="692275"/>
    <lineage>
        <taxon>Eukaryota</taxon>
        <taxon>Fungi</taxon>
        <taxon>Dikarya</taxon>
        <taxon>Ascomycota</taxon>
        <taxon>Pezizomycotina</taxon>
        <taxon>Dothideomycetes</taxon>
        <taxon>Dothideomycetidae</taxon>
        <taxon>Mycosphaerellales</taxon>
        <taxon>Mycosphaerellaceae</taxon>
        <taxon>Sphaerulina</taxon>
    </lineage>
</organism>
<dbReference type="OrthoDB" id="186626at2759"/>
<keyword evidence="4" id="KW-1185">Reference proteome</keyword>
<dbReference type="Gene3D" id="3.30.470.20">
    <property type="entry name" value="ATP-grasp fold, B domain"/>
    <property type="match status" value="1"/>
</dbReference>
<gene>
    <name evidence="3" type="ORF">SEPMUDRAFT_55696</name>
</gene>
<protein>
    <recommendedName>
        <fullName evidence="2">ATP-grasp domain-containing protein</fullName>
    </recommendedName>
</protein>
<dbReference type="RefSeq" id="XP_016764522.1">
    <property type="nucleotide sequence ID" value="XM_016909370.1"/>
</dbReference>
<dbReference type="InterPro" id="IPR011761">
    <property type="entry name" value="ATP-grasp"/>
</dbReference>
<dbReference type="GeneID" id="27906507"/>
<accession>N1QGP9</accession>
<dbReference type="GO" id="GO:0046872">
    <property type="term" value="F:metal ion binding"/>
    <property type="evidence" value="ECO:0007669"/>
    <property type="project" value="InterPro"/>
</dbReference>
<proteinExistence type="predicted"/>
<keyword evidence="1" id="KW-0547">Nucleotide-binding</keyword>
<dbReference type="Gene3D" id="3.30.1490.20">
    <property type="entry name" value="ATP-grasp fold, A domain"/>
    <property type="match status" value="1"/>
</dbReference>
<dbReference type="HOGENOM" id="CLU_026180_0_1_1"/>
<keyword evidence="1" id="KW-0067">ATP-binding</keyword>
<name>N1QGP9_SPHMS</name>
<evidence type="ECO:0000256" key="1">
    <source>
        <dbReference type="PROSITE-ProRule" id="PRU00409"/>
    </source>
</evidence>
<dbReference type="Proteomes" id="UP000016931">
    <property type="component" value="Unassembled WGS sequence"/>
</dbReference>
<dbReference type="EMBL" id="KB456260">
    <property type="protein sequence ID" value="EMF16401.1"/>
    <property type="molecule type" value="Genomic_DNA"/>
</dbReference>
<dbReference type="AlphaFoldDB" id="N1QGP9"/>
<dbReference type="SUPFAM" id="SSF56059">
    <property type="entry name" value="Glutathione synthetase ATP-binding domain-like"/>
    <property type="match status" value="1"/>
</dbReference>
<evidence type="ECO:0000313" key="4">
    <source>
        <dbReference type="Proteomes" id="UP000016931"/>
    </source>
</evidence>
<sequence length="455" mass="51761">MSATKPSASQGQDDHKLNILLTNGRFPVSLDLARQFRLAGHTVYCIDPMGTHICTFSKAVKQSAQVPAPHKNATGYIQAVKLLVARWHIDIIIPIHEEIFCLADSKEPEVLDRLFAPSFDLLVRLHNKHEFTNYMEQLGLAVPRAWLCKSLHDVMQFPVEEFPDGIALKPCFGRACSGLYHLKPGAPIPTDLQIDEDNWYVAQEWLEGKRYCSYSIVREGRIEATSCYPVLDTLDGSSSVFFRQTFHPGIYDYIYGFVTGGPKFSGQIAFDFIETSKGLYAIECNPRATSGLHLWTNTPSLAEAITGSLPKELIERPIRPPKKRSGRESHAQVAAGMLMWQHKDATTRVWLRHMKRLIFTRDVIWKWRDPMPTIAQPFLLTEYYRMCRRTGLQLPKLFQEQLIWEPKGEELRRVRAMFGKHHSIGADSGVVVLPQPVEHVESWDTRTLTTTTEGS</sequence>
<reference evidence="3 4" key="1">
    <citation type="journal article" date="2012" name="PLoS Pathog.">
        <title>Diverse lifestyles and strategies of plant pathogenesis encoded in the genomes of eighteen Dothideomycetes fungi.</title>
        <authorList>
            <person name="Ohm R.A."/>
            <person name="Feau N."/>
            <person name="Henrissat B."/>
            <person name="Schoch C.L."/>
            <person name="Horwitz B.A."/>
            <person name="Barry K.W."/>
            <person name="Condon B.J."/>
            <person name="Copeland A.C."/>
            <person name="Dhillon B."/>
            <person name="Glaser F."/>
            <person name="Hesse C.N."/>
            <person name="Kosti I."/>
            <person name="LaButti K."/>
            <person name="Lindquist E.A."/>
            <person name="Lucas S."/>
            <person name="Salamov A.A."/>
            <person name="Bradshaw R.E."/>
            <person name="Ciuffetti L."/>
            <person name="Hamelin R.C."/>
            <person name="Kema G.H.J."/>
            <person name="Lawrence C."/>
            <person name="Scott J.A."/>
            <person name="Spatafora J.W."/>
            <person name="Turgeon B.G."/>
            <person name="de Wit P.J.G.M."/>
            <person name="Zhong S."/>
            <person name="Goodwin S.B."/>
            <person name="Grigoriev I.V."/>
        </authorList>
    </citation>
    <scope>NUCLEOTIDE SEQUENCE [LARGE SCALE GENOMIC DNA]</scope>
    <source>
        <strain evidence="3 4">SO2202</strain>
    </source>
</reference>
<feature type="domain" description="ATP-grasp" evidence="2">
    <location>
        <begin position="132"/>
        <end position="319"/>
    </location>
</feature>